<evidence type="ECO:0000313" key="8">
    <source>
        <dbReference type="EMBL" id="KAL3793121.1"/>
    </source>
</evidence>
<proteinExistence type="predicted"/>
<dbReference type="EMBL" id="JABMIG020000094">
    <property type="protein sequence ID" value="KAL3793121.1"/>
    <property type="molecule type" value="Genomic_DNA"/>
</dbReference>
<dbReference type="GO" id="GO:0016787">
    <property type="term" value="F:hydrolase activity"/>
    <property type="evidence" value="ECO:0007669"/>
    <property type="project" value="UniProtKB-KW"/>
</dbReference>
<evidence type="ECO:0000259" key="6">
    <source>
        <dbReference type="PROSITE" id="PS51192"/>
    </source>
</evidence>
<keyword evidence="2" id="KW-0378">Hydrolase</keyword>
<feature type="region of interest" description="Disordered" evidence="5">
    <location>
        <begin position="121"/>
        <end position="140"/>
    </location>
</feature>
<feature type="domain" description="Helicase C-terminal" evidence="7">
    <location>
        <begin position="818"/>
        <end position="961"/>
    </location>
</feature>
<dbReference type="Gene3D" id="3.40.50.300">
    <property type="entry name" value="P-loop containing nucleotide triphosphate hydrolases"/>
    <property type="match status" value="1"/>
</dbReference>
<dbReference type="PANTHER" id="PTHR45766">
    <property type="entry name" value="DNA ANNEALING HELICASE AND ENDONUCLEASE ZRANB3 FAMILY MEMBER"/>
    <property type="match status" value="1"/>
</dbReference>
<dbReference type="Pfam" id="PF00176">
    <property type="entry name" value="SNF2-rel_dom"/>
    <property type="match status" value="1"/>
</dbReference>
<dbReference type="Proteomes" id="UP001516023">
    <property type="component" value="Unassembled WGS sequence"/>
</dbReference>
<feature type="domain" description="Helicase ATP-binding" evidence="6">
    <location>
        <begin position="516"/>
        <end position="688"/>
    </location>
</feature>
<evidence type="ECO:0000256" key="4">
    <source>
        <dbReference type="ARBA" id="ARBA00022840"/>
    </source>
</evidence>
<evidence type="ECO:0000259" key="7">
    <source>
        <dbReference type="PROSITE" id="PS51194"/>
    </source>
</evidence>
<keyword evidence="3" id="KW-0347">Helicase</keyword>
<evidence type="ECO:0000313" key="9">
    <source>
        <dbReference type="Proteomes" id="UP001516023"/>
    </source>
</evidence>
<name>A0ABD3PZG1_9STRA</name>
<comment type="caution">
    <text evidence="8">The sequence shown here is derived from an EMBL/GenBank/DDBJ whole genome shotgun (WGS) entry which is preliminary data.</text>
</comment>
<dbReference type="SMART" id="SM00490">
    <property type="entry name" value="HELICc"/>
    <property type="match status" value="1"/>
</dbReference>
<dbReference type="Pfam" id="PF00271">
    <property type="entry name" value="Helicase_C"/>
    <property type="match status" value="1"/>
</dbReference>
<dbReference type="SUPFAM" id="SSF52540">
    <property type="entry name" value="P-loop containing nucleoside triphosphate hydrolases"/>
    <property type="match status" value="2"/>
</dbReference>
<gene>
    <name evidence="8" type="ORF">HJC23_005623</name>
</gene>
<evidence type="ECO:0000256" key="1">
    <source>
        <dbReference type="ARBA" id="ARBA00022741"/>
    </source>
</evidence>
<dbReference type="Gene3D" id="3.40.50.10810">
    <property type="entry name" value="Tandem AAA-ATPase domain"/>
    <property type="match status" value="1"/>
</dbReference>
<protein>
    <submittedName>
        <fullName evidence="8">Uncharacterized protein</fullName>
    </submittedName>
</protein>
<feature type="region of interest" description="Disordered" evidence="5">
    <location>
        <begin position="407"/>
        <end position="434"/>
    </location>
</feature>
<dbReference type="AlphaFoldDB" id="A0ABD3PZG1"/>
<dbReference type="CDD" id="cd18793">
    <property type="entry name" value="SF2_C_SNF"/>
    <property type="match status" value="1"/>
</dbReference>
<feature type="compositionally biased region" description="Low complexity" evidence="5">
    <location>
        <begin position="410"/>
        <end position="420"/>
    </location>
</feature>
<dbReference type="GO" id="GO:0005524">
    <property type="term" value="F:ATP binding"/>
    <property type="evidence" value="ECO:0007669"/>
    <property type="project" value="UniProtKB-KW"/>
</dbReference>
<dbReference type="PROSITE" id="PS51192">
    <property type="entry name" value="HELICASE_ATP_BIND_1"/>
    <property type="match status" value="1"/>
</dbReference>
<feature type="compositionally biased region" description="Polar residues" evidence="5">
    <location>
        <begin position="36"/>
        <end position="55"/>
    </location>
</feature>
<feature type="region of interest" description="Disordered" evidence="5">
    <location>
        <begin position="303"/>
        <end position="337"/>
    </location>
</feature>
<evidence type="ECO:0000256" key="2">
    <source>
        <dbReference type="ARBA" id="ARBA00022801"/>
    </source>
</evidence>
<dbReference type="InterPro" id="IPR014001">
    <property type="entry name" value="Helicase_ATP-bd"/>
</dbReference>
<accession>A0ABD3PZG1</accession>
<feature type="region of interest" description="Disordered" evidence="5">
    <location>
        <begin position="27"/>
        <end position="55"/>
    </location>
</feature>
<keyword evidence="4" id="KW-0067">ATP-binding</keyword>
<dbReference type="InterPro" id="IPR038718">
    <property type="entry name" value="SNF2-like_sf"/>
</dbReference>
<dbReference type="PANTHER" id="PTHR45766:SF3">
    <property type="entry name" value="DNA ANNEALING HELICASE AND ENDONUCLEASE ZRANB3"/>
    <property type="match status" value="1"/>
</dbReference>
<keyword evidence="9" id="KW-1185">Reference proteome</keyword>
<feature type="region of interest" description="Disordered" evidence="5">
    <location>
        <begin position="577"/>
        <end position="598"/>
    </location>
</feature>
<dbReference type="InterPro" id="IPR027417">
    <property type="entry name" value="P-loop_NTPase"/>
</dbReference>
<evidence type="ECO:0000256" key="3">
    <source>
        <dbReference type="ARBA" id="ARBA00022806"/>
    </source>
</evidence>
<dbReference type="InterPro" id="IPR000330">
    <property type="entry name" value="SNF2_N"/>
</dbReference>
<reference evidence="8 9" key="1">
    <citation type="journal article" date="2020" name="G3 (Bethesda)">
        <title>Improved Reference Genome for Cyclotella cryptica CCMP332, a Model for Cell Wall Morphogenesis, Salinity Adaptation, and Lipid Production in Diatoms (Bacillariophyta).</title>
        <authorList>
            <person name="Roberts W.R."/>
            <person name="Downey K.M."/>
            <person name="Ruck E.C."/>
            <person name="Traller J.C."/>
            <person name="Alverson A.J."/>
        </authorList>
    </citation>
    <scope>NUCLEOTIDE SEQUENCE [LARGE SCALE GENOMIC DNA]</scope>
    <source>
        <strain evidence="8 9">CCMP332</strain>
    </source>
</reference>
<evidence type="ECO:0000256" key="5">
    <source>
        <dbReference type="SAM" id="MobiDB-lite"/>
    </source>
</evidence>
<keyword evidence="1" id="KW-0547">Nucleotide-binding</keyword>
<sequence>MNSSLTEEQRLRTEANRQRALDKKYRRHLEGERSTNETFDNSNLSPKNSSVRESFGDSSIDWNAAVQEMDRIIAANKLQSNYAASHNNMNKRKLDDAIEMNSASCERIHSDHINSTHALLGENNHNRVHSNTRSDSFDNDKHNTIIMKSQMTDEQKLRMERNRLRALEKKKLAVNSSATTLSFSLTEDKNSLVQDISKKGSEKSFGGPSHANVNNLEKKSASTSIVHKDVLAHVIKGSSLIHNDIESSRSTTPIGMYKATDYQRGPATDEYELISSETNQSSKQSDANSCSLTEKQSVLIEENKPFSLQRKQSSFRNSEHHNSDLHSMGNRQSNPACPLTTDQRTLIEDARIVAQQKKQPPYLMPHDASSLEDQFCEQHLSEQKASAKGSSICSALSNIIQTQLLPSGCTPTSSHTPSISSERDRVETSANDTSQHRYQFTSETVGHYDTSKNQLSQSYGKRESPDLPQIPPDIQYAEARCLPVDDGKINSLIVNAELDEPLLNGWSLYDHQKEGVLRALRMRRLILAFDMGLGKTIIGCVWSKAFIKTYKSLKVFIIAPVSLMEDWRRTAKEATGLTAHDGKKKPKRIAKNESTDDGTDGHVSTVDMFIFSWSNVAGYKSITDEHSGDYVVICDEAHNMQSMTSRRTEDALKLTLAKRCLGVLLLSGTPMKNGRPSNLFPLLKAVKHPFGDNQRKYEFYFCNGQQRFMNGREVWDASGSSNLKELHAHTSSHIFRMTKDECMSGELCQKKREYLEVPVSARQELRYNQALKDLAQAFGAMEGTNGERRHDDNENNILQPFNHLRQASSSAKIDATVALANEILKEEGSIVIFTSFVAVAKDVHRNLEAMGWNGQLLTGETAPGRRQEMVDDFQSGVTPIFVCTYGAGGVGLTLTAACTVILIDRPWTPGDVNQAEDRVRRIGQTRPVRSIWIRAFPIDEQIDALLDHKEVNSFTAVDGKEGCGHPRKAPKISISELVKTTLSNQASP</sequence>
<organism evidence="8 9">
    <name type="scientific">Cyclotella cryptica</name>
    <dbReference type="NCBI Taxonomy" id="29204"/>
    <lineage>
        <taxon>Eukaryota</taxon>
        <taxon>Sar</taxon>
        <taxon>Stramenopiles</taxon>
        <taxon>Ochrophyta</taxon>
        <taxon>Bacillariophyta</taxon>
        <taxon>Coscinodiscophyceae</taxon>
        <taxon>Thalassiosirophycidae</taxon>
        <taxon>Stephanodiscales</taxon>
        <taxon>Stephanodiscaceae</taxon>
        <taxon>Cyclotella</taxon>
    </lineage>
</organism>
<dbReference type="InterPro" id="IPR001650">
    <property type="entry name" value="Helicase_C-like"/>
</dbReference>
<dbReference type="SMART" id="SM00487">
    <property type="entry name" value="DEXDc"/>
    <property type="match status" value="1"/>
</dbReference>
<dbReference type="GO" id="GO:0004386">
    <property type="term" value="F:helicase activity"/>
    <property type="evidence" value="ECO:0007669"/>
    <property type="project" value="UniProtKB-KW"/>
</dbReference>
<dbReference type="InterPro" id="IPR049730">
    <property type="entry name" value="SNF2/RAD54-like_C"/>
</dbReference>
<dbReference type="PROSITE" id="PS51194">
    <property type="entry name" value="HELICASE_CTER"/>
    <property type="match status" value="1"/>
</dbReference>